<evidence type="ECO:0000313" key="13">
    <source>
        <dbReference type="Proteomes" id="UP000318801"/>
    </source>
</evidence>
<dbReference type="RefSeq" id="WP_141148760.1">
    <property type="nucleotide sequence ID" value="NZ_VHLG01000004.1"/>
</dbReference>
<dbReference type="PROSITE" id="PS00211">
    <property type="entry name" value="ABC_TRANSPORTER_1"/>
    <property type="match status" value="1"/>
</dbReference>
<dbReference type="GO" id="GO:0005524">
    <property type="term" value="F:ATP binding"/>
    <property type="evidence" value="ECO:0007669"/>
    <property type="project" value="UniProtKB-KW"/>
</dbReference>
<dbReference type="InterPro" id="IPR040582">
    <property type="entry name" value="OB_MalK-like"/>
</dbReference>
<dbReference type="Gene3D" id="2.40.50.100">
    <property type="match status" value="1"/>
</dbReference>
<evidence type="ECO:0000256" key="1">
    <source>
        <dbReference type="ARBA" id="ARBA00004417"/>
    </source>
</evidence>
<dbReference type="GO" id="GO:0140359">
    <property type="term" value="F:ABC-type transporter activity"/>
    <property type="evidence" value="ECO:0007669"/>
    <property type="project" value="InterPro"/>
</dbReference>
<dbReference type="GO" id="GO:0001407">
    <property type="term" value="P:glycerophosphodiester transmembrane transport"/>
    <property type="evidence" value="ECO:0007669"/>
    <property type="project" value="TreeGrafter"/>
</dbReference>
<dbReference type="CDD" id="cd03301">
    <property type="entry name" value="ABC_MalK_N"/>
    <property type="match status" value="1"/>
</dbReference>
<dbReference type="FunFam" id="3.40.50.300:FF:000042">
    <property type="entry name" value="Maltose/maltodextrin ABC transporter, ATP-binding protein"/>
    <property type="match status" value="1"/>
</dbReference>
<keyword evidence="9" id="KW-1278">Translocase</keyword>
<keyword evidence="8 12" id="KW-0067">ATP-binding</keyword>
<dbReference type="InterPro" id="IPR003593">
    <property type="entry name" value="AAA+_ATPase"/>
</dbReference>
<dbReference type="AlphaFoldDB" id="A0A506UDZ1"/>
<dbReference type="InterPro" id="IPR015855">
    <property type="entry name" value="ABC_transpr_MalK-like"/>
</dbReference>
<evidence type="ECO:0000259" key="11">
    <source>
        <dbReference type="PROSITE" id="PS50893"/>
    </source>
</evidence>
<dbReference type="InterPro" id="IPR008995">
    <property type="entry name" value="Mo/tungstate-bd_C_term_dom"/>
</dbReference>
<evidence type="ECO:0000256" key="10">
    <source>
        <dbReference type="ARBA" id="ARBA00023136"/>
    </source>
</evidence>
<dbReference type="Proteomes" id="UP000318801">
    <property type="component" value="Unassembled WGS sequence"/>
</dbReference>
<evidence type="ECO:0000256" key="4">
    <source>
        <dbReference type="ARBA" id="ARBA00022475"/>
    </source>
</evidence>
<keyword evidence="3" id="KW-0813">Transport</keyword>
<keyword evidence="10" id="KW-0472">Membrane</keyword>
<dbReference type="GO" id="GO:0055052">
    <property type="term" value="C:ATP-binding cassette (ABC) transporter complex, substrate-binding subunit-containing"/>
    <property type="evidence" value="ECO:0007669"/>
    <property type="project" value="TreeGrafter"/>
</dbReference>
<feature type="domain" description="ABC transporter" evidence="11">
    <location>
        <begin position="4"/>
        <end position="235"/>
    </location>
</feature>
<dbReference type="SMART" id="SM00382">
    <property type="entry name" value="AAA"/>
    <property type="match status" value="1"/>
</dbReference>
<keyword evidence="13" id="KW-1185">Reference proteome</keyword>
<evidence type="ECO:0000313" key="12">
    <source>
        <dbReference type="EMBL" id="TPW30889.1"/>
    </source>
</evidence>
<accession>A0A506UDZ1</accession>
<keyword evidence="6" id="KW-0762">Sugar transport</keyword>
<dbReference type="InterPro" id="IPR003439">
    <property type="entry name" value="ABC_transporter-like_ATP-bd"/>
</dbReference>
<dbReference type="InterPro" id="IPR047641">
    <property type="entry name" value="ABC_transpr_MalK/UgpC-like"/>
</dbReference>
<dbReference type="GO" id="GO:0015794">
    <property type="term" value="P:glycerol-3-phosphate transmembrane transport"/>
    <property type="evidence" value="ECO:0007669"/>
    <property type="project" value="TreeGrafter"/>
</dbReference>
<comment type="caution">
    <text evidence="12">The sequence shown here is derived from an EMBL/GenBank/DDBJ whole genome shotgun (WGS) entry which is preliminary data.</text>
</comment>
<comment type="subcellular location">
    <subcellularLocation>
        <location evidence="1">Cell inner membrane</location>
        <topology evidence="1">Peripheral membrane protein</topology>
    </subcellularLocation>
</comment>
<evidence type="ECO:0000256" key="3">
    <source>
        <dbReference type="ARBA" id="ARBA00022448"/>
    </source>
</evidence>
<reference evidence="12 13" key="1">
    <citation type="submission" date="2019-06" db="EMBL/GenBank/DDBJ databases">
        <authorList>
            <person name="Li M."/>
        </authorList>
    </citation>
    <scope>NUCLEOTIDE SEQUENCE [LARGE SCALE GENOMIC DNA]</scope>
    <source>
        <strain evidence="12 13">BGMRC2036</strain>
    </source>
</reference>
<dbReference type="SUPFAM" id="SSF52540">
    <property type="entry name" value="P-loop containing nucleoside triphosphate hydrolases"/>
    <property type="match status" value="1"/>
</dbReference>
<dbReference type="OrthoDB" id="7912339at2"/>
<dbReference type="PROSITE" id="PS50893">
    <property type="entry name" value="ABC_TRANSPORTER_2"/>
    <property type="match status" value="1"/>
</dbReference>
<organism evidence="12 13">
    <name type="scientific">Martelella alba</name>
    <dbReference type="NCBI Taxonomy" id="2590451"/>
    <lineage>
        <taxon>Bacteria</taxon>
        <taxon>Pseudomonadati</taxon>
        <taxon>Pseudomonadota</taxon>
        <taxon>Alphaproteobacteria</taxon>
        <taxon>Hyphomicrobiales</taxon>
        <taxon>Aurantimonadaceae</taxon>
        <taxon>Martelella</taxon>
    </lineage>
</organism>
<dbReference type="PANTHER" id="PTHR43875">
    <property type="entry name" value="MALTODEXTRIN IMPORT ATP-BINDING PROTEIN MSMX"/>
    <property type="match status" value="1"/>
</dbReference>
<sequence length="359" mass="38485">MASISLQNISKTYPGGTKAVSNVDLEIADGEFIVLVGPSGCGKSTLLRMVAGLETITDGKALIGDRLINQVEPADRDIAMVFQNYALYPHMTVYNNLAYGLKNRGTPKAEIAARVAEAAKMLEIEQYLERKPRALSGGQRQRVAMGRAIVRKPAAFLFDEPLSNLDAKLRVTMRGEIKRLQKRLGTTSLYVTHDQLEAMTLADRLVVLNAGRIEQIGTPLKVYHEPASTFVASFIGSPAMNLMQGLIEGDSLKIDGQMISLGASAPGISGPVTVGIRAEDLQPFAGEGATLDLNFDYAEELGALRLAHFSLDGKTLTAALSPALPLTDRMTLGIAAEKLHFFDATSGKRISSVKSAVAA</sequence>
<dbReference type="GO" id="GO:0008643">
    <property type="term" value="P:carbohydrate transport"/>
    <property type="evidence" value="ECO:0007669"/>
    <property type="project" value="InterPro"/>
</dbReference>
<evidence type="ECO:0000256" key="7">
    <source>
        <dbReference type="ARBA" id="ARBA00022741"/>
    </source>
</evidence>
<dbReference type="Pfam" id="PF00005">
    <property type="entry name" value="ABC_tran"/>
    <property type="match status" value="1"/>
</dbReference>
<dbReference type="EMBL" id="VHLG01000004">
    <property type="protein sequence ID" value="TPW30889.1"/>
    <property type="molecule type" value="Genomic_DNA"/>
</dbReference>
<evidence type="ECO:0000256" key="9">
    <source>
        <dbReference type="ARBA" id="ARBA00022967"/>
    </source>
</evidence>
<dbReference type="Gene3D" id="2.40.50.140">
    <property type="entry name" value="Nucleic acid-binding proteins"/>
    <property type="match status" value="1"/>
</dbReference>
<evidence type="ECO:0000256" key="2">
    <source>
        <dbReference type="ARBA" id="ARBA00005417"/>
    </source>
</evidence>
<dbReference type="InterPro" id="IPR027417">
    <property type="entry name" value="P-loop_NTPase"/>
</dbReference>
<dbReference type="InterPro" id="IPR017871">
    <property type="entry name" value="ABC_transporter-like_CS"/>
</dbReference>
<keyword evidence="7" id="KW-0547">Nucleotide-binding</keyword>
<dbReference type="Gene3D" id="3.40.50.300">
    <property type="entry name" value="P-loop containing nucleotide triphosphate hydrolases"/>
    <property type="match status" value="1"/>
</dbReference>
<dbReference type="PANTHER" id="PTHR43875:SF12">
    <property type="entry name" value="SN-GLYCEROL-3-PHOSPHATE IMPORT ATP-BINDING PROTEIN UGPC"/>
    <property type="match status" value="1"/>
</dbReference>
<evidence type="ECO:0000256" key="6">
    <source>
        <dbReference type="ARBA" id="ARBA00022597"/>
    </source>
</evidence>
<dbReference type="NCBIfam" id="NF008653">
    <property type="entry name" value="PRK11650.1"/>
    <property type="match status" value="1"/>
</dbReference>
<dbReference type="Pfam" id="PF17912">
    <property type="entry name" value="OB_MalK"/>
    <property type="match status" value="1"/>
</dbReference>
<evidence type="ECO:0000256" key="5">
    <source>
        <dbReference type="ARBA" id="ARBA00022519"/>
    </source>
</evidence>
<proteinExistence type="inferred from homology"/>
<name>A0A506UDZ1_9HYPH</name>
<dbReference type="SUPFAM" id="SSF50331">
    <property type="entry name" value="MOP-like"/>
    <property type="match status" value="1"/>
</dbReference>
<gene>
    <name evidence="12" type="ORF">FJU08_09475</name>
</gene>
<dbReference type="InterPro" id="IPR012340">
    <property type="entry name" value="NA-bd_OB-fold"/>
</dbReference>
<protein>
    <submittedName>
        <fullName evidence="12">sn-glycerol-3-phosphate import ATP-binding protein UgpC</fullName>
    </submittedName>
</protein>
<keyword evidence="4" id="KW-1003">Cell membrane</keyword>
<keyword evidence="5" id="KW-0997">Cell inner membrane</keyword>
<comment type="similarity">
    <text evidence="2">Belongs to the ABC transporter superfamily.</text>
</comment>
<dbReference type="GO" id="GO:0016887">
    <property type="term" value="F:ATP hydrolysis activity"/>
    <property type="evidence" value="ECO:0007669"/>
    <property type="project" value="InterPro"/>
</dbReference>
<evidence type="ECO:0000256" key="8">
    <source>
        <dbReference type="ARBA" id="ARBA00022840"/>
    </source>
</evidence>